<name>A0ABQ1I1K5_9ALTE</name>
<comment type="catalytic activity">
    <reaction evidence="3">
        <text>D-erythrose 4-phosphate + phosphoenolpyruvate + H2O = 7-phospho-2-dehydro-3-deoxy-D-arabino-heptonate + phosphate</text>
        <dbReference type="Rhea" id="RHEA:14717"/>
        <dbReference type="ChEBI" id="CHEBI:15377"/>
        <dbReference type="ChEBI" id="CHEBI:16897"/>
        <dbReference type="ChEBI" id="CHEBI:43474"/>
        <dbReference type="ChEBI" id="CHEBI:58394"/>
        <dbReference type="ChEBI" id="CHEBI:58702"/>
        <dbReference type="EC" id="2.5.1.54"/>
    </reaction>
</comment>
<dbReference type="Pfam" id="PF01474">
    <property type="entry name" value="DAHP_synth_2"/>
    <property type="match status" value="1"/>
</dbReference>
<dbReference type="InterPro" id="IPR013785">
    <property type="entry name" value="Aldolase_TIM"/>
</dbReference>
<evidence type="ECO:0000313" key="4">
    <source>
        <dbReference type="EMBL" id="GGB07718.1"/>
    </source>
</evidence>
<evidence type="ECO:0000313" key="5">
    <source>
        <dbReference type="Proteomes" id="UP000651977"/>
    </source>
</evidence>
<comment type="caution">
    <text evidence="4">The sequence shown here is derived from an EMBL/GenBank/DDBJ whole genome shotgun (WGS) entry which is preliminary data.</text>
</comment>
<dbReference type="InterPro" id="IPR002480">
    <property type="entry name" value="DAHP_synth_2"/>
</dbReference>
<accession>A0ABQ1I1K5</accession>
<gene>
    <name evidence="4" type="ORF">GCM10007414_21380</name>
</gene>
<sequence>MGFLLEFRERNMTQWTPSSWRDKPVKQLPTYPDQQKLQEVEAHLADQPPLVFAGEARALRADLAKVAKGEAFLLQGGDCAESFDEFRTSHIRDTFKALMQMAVVLTFGGQKPVVKIGRIAGQFAKPRSDDMETIDGLSLPSYRGDIINAIDFNEQSRVPDPQRMVAAYNQSTSTLNLIRAFAQGGLADLNQVHKWNLDFIKKSPLGERYEAIAGSIEESLAFMNACGINPETAPQLRETNLYTSHEALLLPYEQALTRCDSLTGKWYDCSAHMLWIGDRTRQIDHAHIEFLRGVENAIGLKAGPTTDPEELLKIIDIINPNNEAGRLNLIVRMGADKVADHLPALIKAVEREGKNVVWSCDPMHGNTIKAPNGYKTRRVDDVLREVQQFFQIHKAEGSYAGGVHFEMTGRNVTECVGGAFQITEHDLAQRYHTYCDPRLNADQALELAFLIADHIKAAR</sequence>
<comment type="similarity">
    <text evidence="1 3">Belongs to the class-II DAHP synthase family.</text>
</comment>
<dbReference type="Gene3D" id="3.20.20.70">
    <property type="entry name" value="Aldolase class I"/>
    <property type="match status" value="1"/>
</dbReference>
<dbReference type="NCBIfam" id="TIGR01358">
    <property type="entry name" value="DAHP_synth_II"/>
    <property type="match status" value="1"/>
</dbReference>
<dbReference type="Proteomes" id="UP000651977">
    <property type="component" value="Unassembled WGS sequence"/>
</dbReference>
<organism evidence="4 5">
    <name type="scientific">Agarivorans gilvus</name>
    <dbReference type="NCBI Taxonomy" id="680279"/>
    <lineage>
        <taxon>Bacteria</taxon>
        <taxon>Pseudomonadati</taxon>
        <taxon>Pseudomonadota</taxon>
        <taxon>Gammaproteobacteria</taxon>
        <taxon>Alteromonadales</taxon>
        <taxon>Alteromonadaceae</taxon>
        <taxon>Agarivorans</taxon>
    </lineage>
</organism>
<evidence type="ECO:0000256" key="1">
    <source>
        <dbReference type="ARBA" id="ARBA00008911"/>
    </source>
</evidence>
<dbReference type="PANTHER" id="PTHR21337:SF0">
    <property type="entry name" value="PHOSPHO-2-DEHYDRO-3-DEOXYHEPTONATE ALDOLASE"/>
    <property type="match status" value="1"/>
</dbReference>
<reference evidence="5" key="1">
    <citation type="journal article" date="2019" name="Int. J. Syst. Evol. Microbiol.">
        <title>The Global Catalogue of Microorganisms (GCM) 10K type strain sequencing project: providing services to taxonomists for standard genome sequencing and annotation.</title>
        <authorList>
            <consortium name="The Broad Institute Genomics Platform"/>
            <consortium name="The Broad Institute Genome Sequencing Center for Infectious Disease"/>
            <person name="Wu L."/>
            <person name="Ma J."/>
        </authorList>
    </citation>
    <scope>NUCLEOTIDE SEQUENCE [LARGE SCALE GENOMIC DNA]</scope>
    <source>
        <strain evidence="5">CGMCC 1.10131</strain>
    </source>
</reference>
<dbReference type="SUPFAM" id="SSF51569">
    <property type="entry name" value="Aldolase"/>
    <property type="match status" value="1"/>
</dbReference>
<dbReference type="EC" id="2.5.1.54" evidence="3"/>
<proteinExistence type="inferred from homology"/>
<dbReference type="EMBL" id="BMDY01000011">
    <property type="protein sequence ID" value="GGB07718.1"/>
    <property type="molecule type" value="Genomic_DNA"/>
</dbReference>
<protein>
    <recommendedName>
        <fullName evidence="3">Phospho-2-dehydro-3-deoxyheptonate aldolase</fullName>
        <ecNumber evidence="3">2.5.1.54</ecNumber>
    </recommendedName>
</protein>
<keyword evidence="5" id="KW-1185">Reference proteome</keyword>
<keyword evidence="2 3" id="KW-0808">Transferase</keyword>
<evidence type="ECO:0000256" key="3">
    <source>
        <dbReference type="RuleBase" id="RU363071"/>
    </source>
</evidence>
<evidence type="ECO:0000256" key="2">
    <source>
        <dbReference type="ARBA" id="ARBA00022679"/>
    </source>
</evidence>
<dbReference type="PANTHER" id="PTHR21337">
    <property type="entry name" value="PHOSPHO-2-DEHYDRO-3-DEOXYHEPTONATE ALDOLASE 1, 2"/>
    <property type="match status" value="1"/>
</dbReference>